<gene>
    <name evidence="2" type="ORF">BCR43DRAFT_482265</name>
</gene>
<dbReference type="EMBL" id="MCGN01000001">
    <property type="protein sequence ID" value="ORZ02844.1"/>
    <property type="molecule type" value="Genomic_DNA"/>
</dbReference>
<dbReference type="InParanoid" id="A0A1X2HTM9"/>
<evidence type="ECO:0000256" key="1">
    <source>
        <dbReference type="SAM" id="MobiDB-lite"/>
    </source>
</evidence>
<feature type="compositionally biased region" description="Low complexity" evidence="1">
    <location>
        <begin position="21"/>
        <end position="36"/>
    </location>
</feature>
<evidence type="ECO:0000313" key="2">
    <source>
        <dbReference type="EMBL" id="ORZ02844.1"/>
    </source>
</evidence>
<keyword evidence="3" id="KW-1185">Reference proteome</keyword>
<comment type="caution">
    <text evidence="2">The sequence shown here is derived from an EMBL/GenBank/DDBJ whole genome shotgun (WGS) entry which is preliminary data.</text>
</comment>
<sequence length="194" mass="21732">MARRDNIRFSLASCNTDDSADSSSLATPLDASPSASHSTFPIITVIADDAYPNRSNIPSVAATVIPHHNHQRRPPPYNATTLRRTSHLQNHTLPSPASSPRQQVQPHHEQDQDQDQPGLWPRLKRMVSSSSLARIGSSSSTSTTNTTLDEEPMKSSFDPMQGLSDKLQEFCVDKTKTQYKKKRRWFEKARIQPQ</sequence>
<feature type="compositionally biased region" description="Polar residues" evidence="1">
    <location>
        <begin position="90"/>
        <end position="101"/>
    </location>
</feature>
<dbReference type="Proteomes" id="UP000242180">
    <property type="component" value="Unassembled WGS sequence"/>
</dbReference>
<dbReference type="AlphaFoldDB" id="A0A1X2HTM9"/>
<reference evidence="2 3" key="1">
    <citation type="submission" date="2016-07" db="EMBL/GenBank/DDBJ databases">
        <title>Pervasive Adenine N6-methylation of Active Genes in Fungi.</title>
        <authorList>
            <consortium name="DOE Joint Genome Institute"/>
            <person name="Mondo S.J."/>
            <person name="Dannebaum R.O."/>
            <person name="Kuo R.C."/>
            <person name="Labutti K."/>
            <person name="Haridas S."/>
            <person name="Kuo A."/>
            <person name="Salamov A."/>
            <person name="Ahrendt S.R."/>
            <person name="Lipzen A."/>
            <person name="Sullivan W."/>
            <person name="Andreopoulos W.B."/>
            <person name="Clum A."/>
            <person name="Lindquist E."/>
            <person name="Daum C."/>
            <person name="Ramamoorthy G.K."/>
            <person name="Gryganskyi A."/>
            <person name="Culley D."/>
            <person name="Magnuson J.K."/>
            <person name="James T.Y."/>
            <person name="O'Malley M.A."/>
            <person name="Stajich J.E."/>
            <person name="Spatafora J.W."/>
            <person name="Visel A."/>
            <person name="Grigoriev I.V."/>
        </authorList>
    </citation>
    <scope>NUCLEOTIDE SEQUENCE [LARGE SCALE GENOMIC DNA]</scope>
    <source>
        <strain evidence="2 3">NRRL 2496</strain>
    </source>
</reference>
<accession>A0A1X2HTM9</accession>
<protein>
    <submittedName>
        <fullName evidence="2">Uncharacterized protein</fullName>
    </submittedName>
</protein>
<feature type="compositionally biased region" description="Low complexity" evidence="1">
    <location>
        <begin position="128"/>
        <end position="147"/>
    </location>
</feature>
<feature type="region of interest" description="Disordered" evidence="1">
    <location>
        <begin position="13"/>
        <end position="36"/>
    </location>
</feature>
<feature type="region of interest" description="Disordered" evidence="1">
    <location>
        <begin position="90"/>
        <end position="165"/>
    </location>
</feature>
<name>A0A1X2HTM9_SYNRA</name>
<evidence type="ECO:0000313" key="3">
    <source>
        <dbReference type="Proteomes" id="UP000242180"/>
    </source>
</evidence>
<proteinExistence type="predicted"/>
<organism evidence="2 3">
    <name type="scientific">Syncephalastrum racemosum</name>
    <name type="common">Filamentous fungus</name>
    <dbReference type="NCBI Taxonomy" id="13706"/>
    <lineage>
        <taxon>Eukaryota</taxon>
        <taxon>Fungi</taxon>
        <taxon>Fungi incertae sedis</taxon>
        <taxon>Mucoromycota</taxon>
        <taxon>Mucoromycotina</taxon>
        <taxon>Mucoromycetes</taxon>
        <taxon>Mucorales</taxon>
        <taxon>Syncephalastraceae</taxon>
        <taxon>Syncephalastrum</taxon>
    </lineage>
</organism>